<organism evidence="2 3">
    <name type="scientific">Aerococcus agrisoli</name>
    <dbReference type="NCBI Taxonomy" id="2487350"/>
    <lineage>
        <taxon>Bacteria</taxon>
        <taxon>Bacillati</taxon>
        <taxon>Bacillota</taxon>
        <taxon>Bacilli</taxon>
        <taxon>Lactobacillales</taxon>
        <taxon>Aerococcaceae</taxon>
        <taxon>Aerococcus</taxon>
    </lineage>
</organism>
<feature type="transmembrane region" description="Helical" evidence="1">
    <location>
        <begin position="200"/>
        <end position="220"/>
    </location>
</feature>
<dbReference type="GO" id="GO:0005886">
    <property type="term" value="C:plasma membrane"/>
    <property type="evidence" value="ECO:0007669"/>
    <property type="project" value="TreeGrafter"/>
</dbReference>
<protein>
    <submittedName>
        <fullName evidence="2">Glucuronide permease</fullName>
    </submittedName>
</protein>
<feature type="transmembrane region" description="Helical" evidence="1">
    <location>
        <begin position="320"/>
        <end position="342"/>
    </location>
</feature>
<evidence type="ECO:0000313" key="3">
    <source>
        <dbReference type="Proteomes" id="UP000273977"/>
    </source>
</evidence>
<keyword evidence="1" id="KW-0472">Membrane</keyword>
<feature type="transmembrane region" description="Helical" evidence="1">
    <location>
        <begin position="261"/>
        <end position="283"/>
    </location>
</feature>
<proteinExistence type="predicted"/>
<feature type="transmembrane region" description="Helical" evidence="1">
    <location>
        <begin position="399"/>
        <end position="424"/>
    </location>
</feature>
<accession>A0A3N4GHV1</accession>
<dbReference type="SUPFAM" id="SSF103473">
    <property type="entry name" value="MFS general substrate transporter"/>
    <property type="match status" value="1"/>
</dbReference>
<keyword evidence="1" id="KW-0812">Transmembrane</keyword>
<feature type="transmembrane region" description="Helical" evidence="1">
    <location>
        <begin position="97"/>
        <end position="116"/>
    </location>
</feature>
<comment type="caution">
    <text evidence="2">The sequence shown here is derived from an EMBL/GenBank/DDBJ whole genome shotgun (WGS) entry which is preliminary data.</text>
</comment>
<evidence type="ECO:0000256" key="1">
    <source>
        <dbReference type="SAM" id="Phobius"/>
    </source>
</evidence>
<dbReference type="Pfam" id="PF13347">
    <property type="entry name" value="MFS_2"/>
    <property type="match status" value="1"/>
</dbReference>
<dbReference type="GO" id="GO:0015293">
    <property type="term" value="F:symporter activity"/>
    <property type="evidence" value="ECO:0007669"/>
    <property type="project" value="InterPro"/>
</dbReference>
<feature type="transmembrane region" description="Helical" evidence="1">
    <location>
        <begin position="444"/>
        <end position="466"/>
    </location>
</feature>
<dbReference type="InterPro" id="IPR039672">
    <property type="entry name" value="MFS_2"/>
</dbReference>
<feature type="transmembrane region" description="Helical" evidence="1">
    <location>
        <begin position="289"/>
        <end position="313"/>
    </location>
</feature>
<feature type="transmembrane region" description="Helical" evidence="1">
    <location>
        <begin position="122"/>
        <end position="138"/>
    </location>
</feature>
<gene>
    <name evidence="2" type="ORF">EF384_03055</name>
</gene>
<dbReference type="PANTHER" id="PTHR11328">
    <property type="entry name" value="MAJOR FACILITATOR SUPERFAMILY DOMAIN-CONTAINING PROTEIN"/>
    <property type="match status" value="1"/>
</dbReference>
<dbReference type="AlphaFoldDB" id="A0A3N4GHV1"/>
<keyword evidence="1" id="KW-1133">Transmembrane helix</keyword>
<feature type="transmembrane region" description="Helical" evidence="1">
    <location>
        <begin position="354"/>
        <end position="378"/>
    </location>
</feature>
<dbReference type="Gene3D" id="1.20.1250.20">
    <property type="entry name" value="MFS general substrate transporter like domains"/>
    <property type="match status" value="1"/>
</dbReference>
<dbReference type="Proteomes" id="UP000273977">
    <property type="component" value="Unassembled WGS sequence"/>
</dbReference>
<name>A0A3N4GHV1_9LACT</name>
<dbReference type="InterPro" id="IPR036259">
    <property type="entry name" value="MFS_trans_sf"/>
</dbReference>
<keyword evidence="3" id="KW-1185">Reference proteome</keyword>
<dbReference type="PANTHER" id="PTHR11328:SF24">
    <property type="entry name" value="MAJOR FACILITATOR SUPERFAMILY (MFS) PROFILE DOMAIN-CONTAINING PROTEIN"/>
    <property type="match status" value="1"/>
</dbReference>
<dbReference type="GO" id="GO:0008643">
    <property type="term" value="P:carbohydrate transport"/>
    <property type="evidence" value="ECO:0007669"/>
    <property type="project" value="InterPro"/>
</dbReference>
<reference evidence="2 3" key="1">
    <citation type="submission" date="2018-11" db="EMBL/GenBank/DDBJ databases">
        <title>Aerococcus sp. SJQ22, whole genome shotgun sequence.</title>
        <authorList>
            <person name="Sun L."/>
            <person name="Gao X."/>
            <person name="Chen W."/>
            <person name="Huang K."/>
        </authorList>
    </citation>
    <scope>NUCLEOTIDE SEQUENCE [LARGE SCALE GENOMIC DNA]</scope>
    <source>
        <strain evidence="2 3">SJQ22</strain>
    </source>
</reference>
<dbReference type="EMBL" id="RKMG01000006">
    <property type="protein sequence ID" value="RPA61007.1"/>
    <property type="molecule type" value="Genomic_DNA"/>
</dbReference>
<sequence>MGEKKMAQNVNAPVEQYHNAKQWEIALFSLNNSASNLYLFAFGFLTYYATGVVGFATLTVASLLGAARLFDGLIDPMIGVIMDHVDTKWGRFRPIMLISNIGLALSFALLFSTHLFDGGMKFVIYFIALIFHKIVYSFQQTVTKAAQPVLTNNPKQRPLFSIYDTIFSSIGIFSLGQMLIANWLAPRHGGEFNAAFFGEFITGMVVLSFILTVLAMIGIARKDNKEYFGLGANSVETKSIKDYWSVVKGNRPLQVLALTSALVKFLSTAIGDQVFLVLIFGIVLGNYGISGTLGLIQIVPNLLLVAAFSILASRTSLKNAYMASLTLLIISVSTMGLILYTSPDTTQIFANGGLAMYAFSAGYIGFKIAASYPTSIVLTMAADISDYETARSGRFVSGLIGTVFSLTDSISTSLAPIMIGWLMIGIGFTDAYPGPDEPLSDGLFSAATTLLVILPVVISIIAMFLMTRYPLNRQKMEEIQEKIAERKAA</sequence>
<evidence type="ECO:0000313" key="2">
    <source>
        <dbReference type="EMBL" id="RPA61007.1"/>
    </source>
</evidence>
<feature type="transmembrane region" description="Helical" evidence="1">
    <location>
        <begin position="159"/>
        <end position="180"/>
    </location>
</feature>
<feature type="transmembrane region" description="Helical" evidence="1">
    <location>
        <begin position="37"/>
        <end position="64"/>
    </location>
</feature>